<keyword evidence="2" id="KW-1185">Reference proteome</keyword>
<sequence length="96" mass="10793">MKTYTALSVVLLLCGCTSVSPIQKEARERYTVTSKTSNPLVSWRHLMNASVGHATEFCAEQDKAMHEIDVGTFGVRGFSPREADLRFECVPRWQSQ</sequence>
<name>A0A4P8IP75_9BURK</name>
<dbReference type="Proteomes" id="UP000298656">
    <property type="component" value="Chromosome 1"/>
</dbReference>
<evidence type="ECO:0000313" key="1">
    <source>
        <dbReference type="EMBL" id="QCP50126.1"/>
    </source>
</evidence>
<proteinExistence type="predicted"/>
<protein>
    <recommendedName>
        <fullName evidence="3">Lipoprotein</fullName>
    </recommendedName>
</protein>
<dbReference type="AlphaFoldDB" id="A0A4P8IP75"/>
<dbReference type="EMBL" id="CP040077">
    <property type="protein sequence ID" value="QCP50126.1"/>
    <property type="molecule type" value="Genomic_DNA"/>
</dbReference>
<organism evidence="1 2">
    <name type="scientific">Trinickia violacea</name>
    <dbReference type="NCBI Taxonomy" id="2571746"/>
    <lineage>
        <taxon>Bacteria</taxon>
        <taxon>Pseudomonadati</taxon>
        <taxon>Pseudomonadota</taxon>
        <taxon>Betaproteobacteria</taxon>
        <taxon>Burkholderiales</taxon>
        <taxon>Burkholderiaceae</taxon>
        <taxon>Trinickia</taxon>
    </lineage>
</organism>
<reference evidence="1 2" key="1">
    <citation type="submission" date="2019-05" db="EMBL/GenBank/DDBJ databases">
        <title>Burkholderia sp. DHOD12, isolated from subtropical forest soil.</title>
        <authorList>
            <person name="Gao Z.-H."/>
            <person name="Qiu L.-H."/>
        </authorList>
    </citation>
    <scope>NUCLEOTIDE SEQUENCE [LARGE SCALE GENOMIC DNA]</scope>
    <source>
        <strain evidence="1 2">DHOD12</strain>
    </source>
</reference>
<dbReference type="KEGG" id="tvl:FAZ95_13645"/>
<evidence type="ECO:0008006" key="3">
    <source>
        <dbReference type="Google" id="ProtNLM"/>
    </source>
</evidence>
<dbReference type="OrthoDB" id="8720307at2"/>
<gene>
    <name evidence="1" type="ORF">FAZ95_13645</name>
</gene>
<evidence type="ECO:0000313" key="2">
    <source>
        <dbReference type="Proteomes" id="UP000298656"/>
    </source>
</evidence>
<dbReference type="RefSeq" id="WP_137332945.1">
    <property type="nucleotide sequence ID" value="NZ_CP040077.1"/>
</dbReference>
<dbReference type="PROSITE" id="PS51257">
    <property type="entry name" value="PROKAR_LIPOPROTEIN"/>
    <property type="match status" value="1"/>
</dbReference>
<accession>A0A4P8IP75</accession>